<dbReference type="EMBL" id="CDSC02000372">
    <property type="protein sequence ID" value="SEH96395.1"/>
    <property type="molecule type" value="Genomic_DNA"/>
</dbReference>
<dbReference type="AlphaFoldDB" id="A0A1H6M5B7"/>
<evidence type="ECO:0000313" key="2">
    <source>
        <dbReference type="Proteomes" id="UP000198988"/>
    </source>
</evidence>
<reference evidence="2" key="1">
    <citation type="submission" date="2016-06" db="EMBL/GenBank/DDBJ databases">
        <authorList>
            <person name="Petersen J."/>
            <person name="Sayavedra L."/>
        </authorList>
    </citation>
    <scope>NUCLEOTIDE SEQUENCE [LARGE SCALE GENOMIC DNA]</scope>
    <source>
        <strain evidence="2">BazSymA</strain>
    </source>
</reference>
<gene>
    <name evidence="1" type="ORF">BAZSYMA_ACONTIG03701_2</name>
</gene>
<dbReference type="Gene3D" id="2.130.10.10">
    <property type="entry name" value="YVTN repeat-like/Quinoprotein amine dehydrogenase"/>
    <property type="match status" value="2"/>
</dbReference>
<dbReference type="Proteomes" id="UP000198988">
    <property type="component" value="Unassembled WGS sequence"/>
</dbReference>
<protein>
    <submittedName>
        <fullName evidence="1">Uncharacterized protein</fullName>
    </submittedName>
</protein>
<dbReference type="InterPro" id="IPR011048">
    <property type="entry name" value="Haem_d1_sf"/>
</dbReference>
<sequence>MTLLTDVPTNMNPYPVDKAGNTKNLYVSTRNADSIDIINSETMLRTNSINLSHKPRSAEAYNESLGVVIVAGADKPMSSIIDPNTNKVVATAGENTLTVPSLDYGGTLSSGHPFWFTDRKFAVIDRENRSISLWKIVGNRSSGFSTEFLNKVKTPTSVHSFVGIKNEASRTYYAIAEGSPDNGIPPMLLEIKIDQEEIFINRAQSLYGNPEKMGSHHADLHPDGRHIYVGSTQGYMYVINRDNMGIVNIIKTGLGSAHTTFIPKRNLAIVTNHKDTFVTIINTETHKNIKNITVSTEQEKGQILQSHTSFVDADENYFYSFATDNGTFYELDLELLDISRTLHTGGTPKQGVFVSIPPVFTHIMNRDISIDIKPIQRTTGHPSSAFIGGDNTINAPTNMVWSSGPSSKFSTMLNDESGKQYEVYLVANVTLSGCQNVQINSAMTCEYAVANKLNISFDATLNTNIPVGTRLTGQFSLKRLQWPNMNTTNTEIHNFEVNWKVPPL</sequence>
<dbReference type="SUPFAM" id="SSF51004">
    <property type="entry name" value="C-terminal (heme d1) domain of cytochrome cd1-nitrite reductase"/>
    <property type="match status" value="1"/>
</dbReference>
<dbReference type="InterPro" id="IPR051200">
    <property type="entry name" value="Host-pathogen_enzymatic-act"/>
</dbReference>
<organism evidence="1 2">
    <name type="scientific">Bathymodiolus azoricus thioautotrophic gill symbiont</name>
    <dbReference type="NCBI Taxonomy" id="235205"/>
    <lineage>
        <taxon>Bacteria</taxon>
        <taxon>Pseudomonadati</taxon>
        <taxon>Pseudomonadota</taxon>
        <taxon>Gammaproteobacteria</taxon>
        <taxon>sulfur-oxidizing symbionts</taxon>
    </lineage>
</organism>
<dbReference type="OrthoDB" id="6313451at2"/>
<dbReference type="PANTHER" id="PTHR47197:SF3">
    <property type="entry name" value="DIHYDRO-HEME D1 DEHYDROGENASE"/>
    <property type="match status" value="1"/>
</dbReference>
<accession>A0A1H6M5B7</accession>
<dbReference type="PANTHER" id="PTHR47197">
    <property type="entry name" value="PROTEIN NIRF"/>
    <property type="match status" value="1"/>
</dbReference>
<name>A0A1H6M5B7_9GAMM</name>
<proteinExistence type="predicted"/>
<evidence type="ECO:0000313" key="1">
    <source>
        <dbReference type="EMBL" id="SEH96395.1"/>
    </source>
</evidence>
<dbReference type="InterPro" id="IPR015943">
    <property type="entry name" value="WD40/YVTN_repeat-like_dom_sf"/>
</dbReference>